<accession>A0AA87W5Z4</accession>
<sequence length="72" mass="7717">MLRVDFADSDSFFANETEAKLEHTKAGANKPREPSRARDLTLAVGDFVVDGLPRACDAAACERHEAGIAGQV</sequence>
<gene>
    <name evidence="1" type="ORF">GCM10010987_26520</name>
</gene>
<dbReference type="Proteomes" id="UP000625079">
    <property type="component" value="Unassembled WGS sequence"/>
</dbReference>
<reference evidence="1" key="1">
    <citation type="journal article" date="2014" name="Int. J. Syst. Evol. Microbiol.">
        <title>Complete genome sequence of Corynebacterium casei LMG S-19264T (=DSM 44701T), isolated from a smear-ripened cheese.</title>
        <authorList>
            <consortium name="US DOE Joint Genome Institute (JGI-PGF)"/>
            <person name="Walter F."/>
            <person name="Albersmeier A."/>
            <person name="Kalinowski J."/>
            <person name="Ruckert C."/>
        </authorList>
    </citation>
    <scope>NUCLEOTIDE SEQUENCE</scope>
    <source>
        <strain evidence="1">CGMCC 1.15034</strain>
    </source>
</reference>
<dbReference type="EMBL" id="BMHC01000004">
    <property type="protein sequence ID" value="GGI23865.1"/>
    <property type="molecule type" value="Genomic_DNA"/>
</dbReference>
<name>A0AA87W5Z4_9BRAD</name>
<comment type="caution">
    <text evidence="1">The sequence shown here is derived from an EMBL/GenBank/DDBJ whole genome shotgun (WGS) entry which is preliminary data.</text>
</comment>
<dbReference type="AlphaFoldDB" id="A0AA87W5Z4"/>
<protein>
    <submittedName>
        <fullName evidence="1">Uncharacterized protein</fullName>
    </submittedName>
</protein>
<proteinExistence type="predicted"/>
<evidence type="ECO:0000313" key="2">
    <source>
        <dbReference type="Proteomes" id="UP000625079"/>
    </source>
</evidence>
<reference evidence="1" key="2">
    <citation type="submission" date="2022-12" db="EMBL/GenBank/DDBJ databases">
        <authorList>
            <person name="Sun Q."/>
            <person name="Zhou Y."/>
        </authorList>
    </citation>
    <scope>NUCLEOTIDE SEQUENCE</scope>
    <source>
        <strain evidence="1">CGMCC 1.15034</strain>
    </source>
</reference>
<evidence type="ECO:0000313" key="1">
    <source>
        <dbReference type="EMBL" id="GGI23865.1"/>
    </source>
</evidence>
<organism evidence="1 2">
    <name type="scientific">Bradyrhizobium guangdongense</name>
    <dbReference type="NCBI Taxonomy" id="1325090"/>
    <lineage>
        <taxon>Bacteria</taxon>
        <taxon>Pseudomonadati</taxon>
        <taxon>Pseudomonadota</taxon>
        <taxon>Alphaproteobacteria</taxon>
        <taxon>Hyphomicrobiales</taxon>
        <taxon>Nitrobacteraceae</taxon>
        <taxon>Bradyrhizobium</taxon>
    </lineage>
</organism>